<dbReference type="FunFam" id="1.10.8.1080:FF:000001">
    <property type="entry name" value="N-acetylmuramic acid 6-phosphate etherase"/>
    <property type="match status" value="1"/>
</dbReference>
<dbReference type="Gene3D" id="3.40.50.10490">
    <property type="entry name" value="Glucose-6-phosphate isomerase like protein, domain 1"/>
    <property type="match status" value="1"/>
</dbReference>
<dbReference type="PROSITE" id="PS51464">
    <property type="entry name" value="SIS"/>
    <property type="match status" value="1"/>
</dbReference>
<comment type="pathway">
    <text evidence="12">Amino-sugar metabolism; N-acetylmuramate degradation.</text>
</comment>
<dbReference type="UniPathway" id="UPA00342"/>
<dbReference type="HOGENOM" id="CLU_049049_1_1_9"/>
<dbReference type="NCBIfam" id="NF003915">
    <property type="entry name" value="PRK05441.1"/>
    <property type="match status" value="1"/>
</dbReference>
<keyword evidence="3 12" id="KW-0119">Carbohydrate metabolism</keyword>
<evidence type="ECO:0000256" key="4">
    <source>
        <dbReference type="ARBA" id="ARBA00051747"/>
    </source>
</evidence>
<evidence type="ECO:0000313" key="15">
    <source>
        <dbReference type="Proteomes" id="UP000006386"/>
    </source>
</evidence>
<sequence>MMENSTTEARNEATMHLDEMTVEEALITMNKEDQQVPLAVRKAIPQLTKVIKKTIAQYKKGGRLIYIGAGTSGRLGVLDAAECVPTFNTDPHEIIGIIAGGQHAMTMAVEGAEDHKKLAEEDLKNIDLTSKDVVIGIAASGKTPYVIGGLTFANTIGATTVSISCNEHAVISEIAQYPVEVKVGPEVLTGSTRLKSGTAQKLILNMISTITMVGVGKVYDNLMIDVKATNQKLIDRSVRIIQEICAITYDEAMALYQVSEHDVKVATVMGMCGISKEEATRRLLNNGDIVKRAIRDRQP</sequence>
<keyword evidence="2 12" id="KW-0456">Lyase</keyword>
<dbReference type="SMR" id="A0A0H3K698"/>
<dbReference type="NCBIfam" id="NF009222">
    <property type="entry name" value="PRK12570.1"/>
    <property type="match status" value="1"/>
</dbReference>
<dbReference type="KEGG" id="sae:NWMN_0135"/>
<dbReference type="CDD" id="cd05007">
    <property type="entry name" value="SIS_Etherase"/>
    <property type="match status" value="1"/>
</dbReference>
<feature type="active site" evidence="12">
    <location>
        <position position="113"/>
    </location>
</feature>
<dbReference type="InterPro" id="IPR040190">
    <property type="entry name" value="MURQ/GCKR"/>
</dbReference>
<dbReference type="PROSITE" id="PS01272">
    <property type="entry name" value="GCKR"/>
    <property type="match status" value="1"/>
</dbReference>
<evidence type="ECO:0000256" key="5">
    <source>
        <dbReference type="ARBA" id="ARBA00060595"/>
    </source>
</evidence>
<proteinExistence type="inferred from homology"/>
<dbReference type="PROSITE" id="PS50012">
    <property type="entry name" value="RCC1_3"/>
    <property type="match status" value="1"/>
</dbReference>
<accession>A0A0H3K698</accession>
<evidence type="ECO:0000313" key="14">
    <source>
        <dbReference type="EMBL" id="BAF66407.1"/>
    </source>
</evidence>
<gene>
    <name evidence="12" type="primary">murQ</name>
    <name evidence="14" type="ordered locus">NWMN_0135</name>
</gene>
<dbReference type="InterPro" id="IPR001347">
    <property type="entry name" value="SIS_dom"/>
</dbReference>
<feature type="domain" description="SIS" evidence="13">
    <location>
        <begin position="54"/>
        <end position="217"/>
    </location>
</feature>
<comment type="subunit">
    <text evidence="1 12">Homodimer.</text>
</comment>
<evidence type="ECO:0000256" key="3">
    <source>
        <dbReference type="ARBA" id="ARBA00023277"/>
    </source>
</evidence>
<evidence type="ECO:0000256" key="8">
    <source>
        <dbReference type="ARBA" id="ARBA00067056"/>
    </source>
</evidence>
<name>A0A0H3K698_STAAE</name>
<evidence type="ECO:0000259" key="13">
    <source>
        <dbReference type="PROSITE" id="PS51464"/>
    </source>
</evidence>
<evidence type="ECO:0000256" key="1">
    <source>
        <dbReference type="ARBA" id="ARBA00011738"/>
    </source>
</evidence>
<dbReference type="Pfam" id="PF22645">
    <property type="entry name" value="GKRP_SIS_N"/>
    <property type="match status" value="1"/>
</dbReference>
<dbReference type="Gene3D" id="1.10.8.1080">
    <property type="match status" value="1"/>
</dbReference>
<evidence type="ECO:0000256" key="11">
    <source>
        <dbReference type="ARBA" id="ARBA00084049"/>
    </source>
</evidence>
<dbReference type="InterPro" id="IPR005488">
    <property type="entry name" value="Etherase_MurQ"/>
</dbReference>
<organism evidence="14 15">
    <name type="scientific">Staphylococcus aureus (strain Newman)</name>
    <dbReference type="NCBI Taxonomy" id="426430"/>
    <lineage>
        <taxon>Bacteria</taxon>
        <taxon>Bacillati</taxon>
        <taxon>Bacillota</taxon>
        <taxon>Bacilli</taxon>
        <taxon>Bacillales</taxon>
        <taxon>Staphylococcaceae</taxon>
        <taxon>Staphylococcus</taxon>
    </lineage>
</organism>
<dbReference type="GO" id="GO:0097173">
    <property type="term" value="P:N-acetylmuramic acid catabolic process"/>
    <property type="evidence" value="ECO:0007669"/>
    <property type="project" value="UniProtKB-UniPathway"/>
</dbReference>
<dbReference type="InterPro" id="IPR005486">
    <property type="entry name" value="Glucokinase_regulatory_CS"/>
</dbReference>
<dbReference type="AlphaFoldDB" id="A0A0H3K698"/>
<dbReference type="GO" id="GO:0016835">
    <property type="term" value="F:carbon-oxygen lyase activity"/>
    <property type="evidence" value="ECO:0007669"/>
    <property type="project" value="UniProtKB-UniRule"/>
</dbReference>
<comment type="function">
    <text evidence="12">Specifically catalyzes the cleavage of the D-lactyl ether substituent of MurNAc 6-phosphate, producing GlcNAc 6-phosphate and D-lactate.</text>
</comment>
<evidence type="ECO:0000256" key="12">
    <source>
        <dbReference type="HAMAP-Rule" id="MF_00068"/>
    </source>
</evidence>
<dbReference type="PANTHER" id="PTHR10088">
    <property type="entry name" value="GLUCOKINASE REGULATORY PROTEIN"/>
    <property type="match status" value="1"/>
</dbReference>
<comment type="catalytic activity">
    <reaction evidence="4 12">
        <text>N-acetyl-D-muramate 6-phosphate + H2O = N-acetyl-D-glucosamine 6-phosphate + (R)-lactate</text>
        <dbReference type="Rhea" id="RHEA:26410"/>
        <dbReference type="ChEBI" id="CHEBI:15377"/>
        <dbReference type="ChEBI" id="CHEBI:16004"/>
        <dbReference type="ChEBI" id="CHEBI:57513"/>
        <dbReference type="ChEBI" id="CHEBI:58722"/>
        <dbReference type="EC" id="4.2.1.126"/>
    </reaction>
</comment>
<reference evidence="14 15" key="1">
    <citation type="journal article" date="2008" name="J. Bacteriol.">
        <title>Genome sequence of Staphylococcus aureus strain Newman and comparative analysis of staphylococcal genomes: polymorphism and evolution of two major pathogenicity islands.</title>
        <authorList>
            <person name="Baba T."/>
            <person name="Bae T."/>
            <person name="Schneewind O."/>
            <person name="Takeuchi F."/>
            <person name="Hiramatsu K."/>
        </authorList>
    </citation>
    <scope>NUCLEOTIDE SEQUENCE [LARGE SCALE GENOMIC DNA]</scope>
    <source>
        <strain evidence="14 15">Newman</strain>
    </source>
</reference>
<dbReference type="GO" id="GO:0046348">
    <property type="term" value="P:amino sugar catabolic process"/>
    <property type="evidence" value="ECO:0007669"/>
    <property type="project" value="InterPro"/>
</dbReference>
<comment type="similarity">
    <text evidence="7 12">Belongs to the GCKR-like family. MurNAc-6-P etherase subfamily.</text>
</comment>
<evidence type="ECO:0000256" key="9">
    <source>
        <dbReference type="ARBA" id="ARBA00070061"/>
    </source>
</evidence>
<dbReference type="GO" id="GO:0016803">
    <property type="term" value="F:ether hydrolase activity"/>
    <property type="evidence" value="ECO:0007669"/>
    <property type="project" value="TreeGrafter"/>
</dbReference>
<dbReference type="EMBL" id="AP009351">
    <property type="protein sequence ID" value="BAF66407.1"/>
    <property type="molecule type" value="Genomic_DNA"/>
</dbReference>
<dbReference type="FunFam" id="3.40.50.10490:FF:000014">
    <property type="entry name" value="N-acetylmuramic acid 6-phosphate etherase"/>
    <property type="match status" value="1"/>
</dbReference>
<dbReference type="HAMAP" id="MF_00068">
    <property type="entry name" value="MurQ"/>
    <property type="match status" value="1"/>
</dbReference>
<feature type="active site" description="Proton donor" evidence="12">
    <location>
        <position position="82"/>
    </location>
</feature>
<comment type="pathway">
    <text evidence="5">Amino-sugar metabolism; 1,6-anhydro-N-acetylmuramate degradation.</text>
</comment>
<comment type="pathway">
    <text evidence="6">Cell wall biogenesis.</text>
</comment>
<dbReference type="InterPro" id="IPR046348">
    <property type="entry name" value="SIS_dom_sf"/>
</dbReference>
<dbReference type="InterPro" id="IPR000408">
    <property type="entry name" value="Reg_chr_condens"/>
</dbReference>
<dbReference type="Proteomes" id="UP000006386">
    <property type="component" value="Chromosome"/>
</dbReference>
<evidence type="ECO:0000256" key="2">
    <source>
        <dbReference type="ARBA" id="ARBA00023239"/>
    </source>
</evidence>
<comment type="miscellaneous">
    <text evidence="12">A lyase-type mechanism (elimination/hydration) is suggested for the cleavage of the lactyl ether bond of MurNAc 6-phosphate, with the formation of an alpha,beta-unsaturated aldehyde intermediate with (E)-stereochemistry, followed by the syn addition of water to give product.</text>
</comment>
<dbReference type="PANTHER" id="PTHR10088:SF4">
    <property type="entry name" value="GLUCOKINASE REGULATORY PROTEIN"/>
    <property type="match status" value="1"/>
</dbReference>
<dbReference type="EC" id="4.2.1.126" evidence="8 12"/>
<protein>
    <recommendedName>
        <fullName evidence="9 12">N-acetylmuramic acid 6-phosphate etherase</fullName>
        <shortName evidence="12">MurNAc-6-P etherase</shortName>
        <ecNumber evidence="8 12">4.2.1.126</ecNumber>
    </recommendedName>
    <alternativeName>
        <fullName evidence="11 12">N-acetylmuramic acid 6-phosphate hydrolase</fullName>
    </alternativeName>
    <alternativeName>
        <fullName evidence="10 12">N-acetylmuramic acid 6-phosphate lyase</fullName>
    </alternativeName>
</protein>
<evidence type="ECO:0000256" key="6">
    <source>
        <dbReference type="ARBA" id="ARBA00060672"/>
    </source>
</evidence>
<evidence type="ECO:0000256" key="7">
    <source>
        <dbReference type="ARBA" id="ARBA00061234"/>
    </source>
</evidence>
<dbReference type="GO" id="GO:0097367">
    <property type="term" value="F:carbohydrate derivative binding"/>
    <property type="evidence" value="ECO:0007669"/>
    <property type="project" value="InterPro"/>
</dbReference>
<dbReference type="GO" id="GO:0009254">
    <property type="term" value="P:peptidoglycan turnover"/>
    <property type="evidence" value="ECO:0007669"/>
    <property type="project" value="TreeGrafter"/>
</dbReference>
<dbReference type="SUPFAM" id="SSF53697">
    <property type="entry name" value="SIS domain"/>
    <property type="match status" value="1"/>
</dbReference>
<dbReference type="NCBIfam" id="TIGR00274">
    <property type="entry name" value="N-acetylmuramic acid 6-phosphate etherase"/>
    <property type="match status" value="1"/>
</dbReference>
<evidence type="ECO:0000256" key="10">
    <source>
        <dbReference type="ARBA" id="ARBA00077905"/>
    </source>
</evidence>